<keyword evidence="2" id="KW-1185">Reference proteome</keyword>
<protein>
    <submittedName>
        <fullName evidence="1">Adenylosuccinate lyase</fullName>
    </submittedName>
</protein>
<sequence length="181" mass="20374">MEVVLMLSELHKRRSSQNICSSKMANPCGDALASKFDVIITGKSISNFFEKDVNKVNAQPGSTLSMCRDKESQPDNHSRKCQGSQRNYHSKMMKHFDGTTKSNLNEMVSRWSLKLSEIPEVTKVLSFSGEAQSYLQGLIDGFTINDALEVKSIEKVTNHDVKVVEYFLKQKCKSHPEIAKV</sequence>
<keyword evidence="1" id="KW-0456">Lyase</keyword>
<dbReference type="Proteomes" id="UP001060215">
    <property type="component" value="Chromosome 7"/>
</dbReference>
<comment type="caution">
    <text evidence="1">The sequence shown here is derived from an EMBL/GenBank/DDBJ whole genome shotgun (WGS) entry which is preliminary data.</text>
</comment>
<name>A0ACC0H554_9ERIC</name>
<organism evidence="1 2">
    <name type="scientific">Camellia lanceoleosa</name>
    <dbReference type="NCBI Taxonomy" id="1840588"/>
    <lineage>
        <taxon>Eukaryota</taxon>
        <taxon>Viridiplantae</taxon>
        <taxon>Streptophyta</taxon>
        <taxon>Embryophyta</taxon>
        <taxon>Tracheophyta</taxon>
        <taxon>Spermatophyta</taxon>
        <taxon>Magnoliopsida</taxon>
        <taxon>eudicotyledons</taxon>
        <taxon>Gunneridae</taxon>
        <taxon>Pentapetalae</taxon>
        <taxon>asterids</taxon>
        <taxon>Ericales</taxon>
        <taxon>Theaceae</taxon>
        <taxon>Camellia</taxon>
    </lineage>
</organism>
<dbReference type="EMBL" id="CM045764">
    <property type="protein sequence ID" value="KAI8007872.1"/>
    <property type="molecule type" value="Genomic_DNA"/>
</dbReference>
<proteinExistence type="predicted"/>
<reference evidence="1 2" key="1">
    <citation type="journal article" date="2022" name="Plant J.">
        <title>Chromosome-level genome of Camellia lanceoleosa provides a valuable resource for understanding genome evolution and self-incompatibility.</title>
        <authorList>
            <person name="Gong W."/>
            <person name="Xiao S."/>
            <person name="Wang L."/>
            <person name="Liao Z."/>
            <person name="Chang Y."/>
            <person name="Mo W."/>
            <person name="Hu G."/>
            <person name="Li W."/>
            <person name="Zhao G."/>
            <person name="Zhu H."/>
            <person name="Hu X."/>
            <person name="Ji K."/>
            <person name="Xiang X."/>
            <person name="Song Q."/>
            <person name="Yuan D."/>
            <person name="Jin S."/>
            <person name="Zhang L."/>
        </authorList>
    </citation>
    <scope>NUCLEOTIDE SEQUENCE [LARGE SCALE GENOMIC DNA]</scope>
    <source>
        <strain evidence="1">SQ_2022a</strain>
    </source>
</reference>
<gene>
    <name evidence="1" type="ORF">LOK49_LG07G02179</name>
</gene>
<accession>A0ACC0H554</accession>
<evidence type="ECO:0000313" key="1">
    <source>
        <dbReference type="EMBL" id="KAI8007872.1"/>
    </source>
</evidence>
<evidence type="ECO:0000313" key="2">
    <source>
        <dbReference type="Proteomes" id="UP001060215"/>
    </source>
</evidence>